<dbReference type="EMBL" id="BRLB01000006">
    <property type="protein sequence ID" value="GKX29902.1"/>
    <property type="molecule type" value="Genomic_DNA"/>
</dbReference>
<reference evidence="1" key="1">
    <citation type="submission" date="2022-06" db="EMBL/GenBank/DDBJ databases">
        <title>Vallitalea longa sp. nov., an anaerobic bacterium isolated from marine sediment.</title>
        <authorList>
            <person name="Hirano S."/>
            <person name="Terahara T."/>
            <person name="Mori K."/>
            <person name="Hamada M."/>
            <person name="Matsumoto R."/>
            <person name="Kobayashi T."/>
        </authorList>
    </citation>
    <scope>NUCLEOTIDE SEQUENCE</scope>
    <source>
        <strain evidence="1">SH18-1</strain>
    </source>
</reference>
<dbReference type="AlphaFoldDB" id="A0A9W5Y9Q9"/>
<gene>
    <name evidence="1" type="ORF">SH1V18_23820</name>
</gene>
<comment type="caution">
    <text evidence="1">The sequence shown here is derived from an EMBL/GenBank/DDBJ whole genome shotgun (WGS) entry which is preliminary data.</text>
</comment>
<evidence type="ECO:0008006" key="3">
    <source>
        <dbReference type="Google" id="ProtNLM"/>
    </source>
</evidence>
<dbReference type="Proteomes" id="UP001144256">
    <property type="component" value="Unassembled WGS sequence"/>
</dbReference>
<name>A0A9W5Y9Q9_9FIRM</name>
<sequence length="135" mass="14258">MKIAVVDGQGGGIGKIIIEKLKDNIDRTHELIALGTNSTATTGMIKSGANSGATGENAIKVMSKRVDIILGPLAIMVPDAMMGEITSDIALSISSSEAKKILLPFNKCNMVIAGVKGKKLNKLIEELVQEVLREI</sequence>
<evidence type="ECO:0000313" key="1">
    <source>
        <dbReference type="EMBL" id="GKX29902.1"/>
    </source>
</evidence>
<protein>
    <recommendedName>
        <fullName evidence="3">DUF3842 family protein</fullName>
    </recommendedName>
</protein>
<dbReference type="RefSeq" id="WP_281815642.1">
    <property type="nucleotide sequence ID" value="NZ_BRLB01000006.1"/>
</dbReference>
<evidence type="ECO:0000313" key="2">
    <source>
        <dbReference type="Proteomes" id="UP001144256"/>
    </source>
</evidence>
<proteinExistence type="predicted"/>
<dbReference type="InterPro" id="IPR024208">
    <property type="entry name" value="DUF3842"/>
</dbReference>
<dbReference type="Pfam" id="PF12953">
    <property type="entry name" value="DUF3842"/>
    <property type="match status" value="1"/>
</dbReference>
<accession>A0A9W5Y9Q9</accession>
<organism evidence="1 2">
    <name type="scientific">Vallitalea longa</name>
    <dbReference type="NCBI Taxonomy" id="2936439"/>
    <lineage>
        <taxon>Bacteria</taxon>
        <taxon>Bacillati</taxon>
        <taxon>Bacillota</taxon>
        <taxon>Clostridia</taxon>
        <taxon>Lachnospirales</taxon>
        <taxon>Vallitaleaceae</taxon>
        <taxon>Vallitalea</taxon>
    </lineage>
</organism>
<keyword evidence="2" id="KW-1185">Reference proteome</keyword>